<protein>
    <submittedName>
        <fullName evidence="2">RNA polymerase I, subunit RPA34.5</fullName>
    </submittedName>
</protein>
<reference evidence="2 3" key="1">
    <citation type="journal article" date="2016" name="Genome Biol. Evol.">
        <title>Divergent and convergent evolution of fungal pathogenicity.</title>
        <authorList>
            <person name="Shang Y."/>
            <person name="Xiao G."/>
            <person name="Zheng P."/>
            <person name="Cen K."/>
            <person name="Zhan S."/>
            <person name="Wang C."/>
        </authorList>
    </citation>
    <scope>NUCLEOTIDE SEQUENCE [LARGE SCALE GENOMIC DNA]</scope>
    <source>
        <strain evidence="2 3">RCEF 3172</strain>
    </source>
</reference>
<dbReference type="EMBL" id="AZHA01000008">
    <property type="protein sequence ID" value="OAA45845.1"/>
    <property type="molecule type" value="Genomic_DNA"/>
</dbReference>
<dbReference type="OrthoDB" id="76224at2759"/>
<accession>A0A167FWM2</accession>
<feature type="region of interest" description="Disordered" evidence="1">
    <location>
        <begin position="17"/>
        <end position="308"/>
    </location>
</feature>
<dbReference type="Pfam" id="PF08208">
    <property type="entry name" value="RNA_polI_A34"/>
    <property type="match status" value="1"/>
</dbReference>
<feature type="compositionally biased region" description="Low complexity" evidence="1">
    <location>
        <begin position="155"/>
        <end position="180"/>
    </location>
</feature>
<feature type="compositionally biased region" description="Low complexity" evidence="1">
    <location>
        <begin position="261"/>
        <end position="284"/>
    </location>
</feature>
<sequence>MAPKEPFKVHSLSKHIEEAKKGLTTNTVSKKPLRPAITKTVPASAASIFPDNSDSDSESSSSESSSSDDSDSDGPSYMKNLAKPKVPKRRSKDDEIADSDVERTSTADKSNPAKKSSAPVKVKVPPSSDDDSSGSDSESSDEKVSAKKPVLKQKASSTSASSPTSDSGSDSASSSSSEDSSSVEEESSESEGKVALAKPTAPMKKATSKSSPIKQREASSNDSTSGESESESDQESEPAAKPKNKSVVNGTKAMTATAEPTESNATSNGSSEEESSSGSENGAESSDDEDVDESMHIAERAQASQAALPTFLPPDFELRKSEQQSNGQDVARVCSEANQQGKQLWYFTLPANVPVSVVENLEFPLDSSQQCGSILRQNGEDYGVSFDSMPPTKSVQILIPSADGSTYEPARHAVNEVMQIRRITEIGVTTATPAAVGSSTKVARPQPKGLTARFRPIGVTSNVSTHHSNPHDKEDVEMGDIEPTEATPKARQKKDKKRKEASDPKESTRKSKKSKRDHTISEDEDAAAAEQLMKESVSASTKSKKRKTAPIGSPDLGSEGGHLPVKQTLVVPPAIPTSSATVPATPTPAKKTKKGKSSEVKPATPPSQVSGGAKKETPVPVPVLPGFRKPAASRKTPAKKKATQETKPRERAGSSAGLSP</sequence>
<feature type="compositionally biased region" description="Basic and acidic residues" evidence="1">
    <location>
        <begin position="642"/>
        <end position="652"/>
    </location>
</feature>
<comment type="caution">
    <text evidence="2">The sequence shown here is derived from an EMBL/GenBank/DDBJ whole genome shotgun (WGS) entry which is preliminary data.</text>
</comment>
<dbReference type="PANTHER" id="PTHR28155">
    <property type="entry name" value="ACR243WP"/>
    <property type="match status" value="1"/>
</dbReference>
<evidence type="ECO:0000313" key="3">
    <source>
        <dbReference type="Proteomes" id="UP000076863"/>
    </source>
</evidence>
<feature type="compositionally biased region" description="Basic and acidic residues" evidence="1">
    <location>
        <begin position="498"/>
        <end position="509"/>
    </location>
</feature>
<evidence type="ECO:0000256" key="1">
    <source>
        <dbReference type="SAM" id="MobiDB-lite"/>
    </source>
</evidence>
<evidence type="ECO:0000313" key="2">
    <source>
        <dbReference type="EMBL" id="OAA45845.1"/>
    </source>
</evidence>
<keyword evidence="3" id="KW-1185">Reference proteome</keyword>
<feature type="compositionally biased region" description="Low complexity" evidence="1">
    <location>
        <begin position="113"/>
        <end position="127"/>
    </location>
</feature>
<dbReference type="PANTHER" id="PTHR28155:SF1">
    <property type="entry name" value="DNA-DIRECTED RNA POLYMERASE I SUBUNIT RPA34.5-DOMAIN-CONTAINING PROTEIN"/>
    <property type="match status" value="1"/>
</dbReference>
<gene>
    <name evidence="2" type="ORF">BBO_03486</name>
</gene>
<dbReference type="InterPro" id="IPR013240">
    <property type="entry name" value="DNA-dir_RNA_pol1_su_RPA34"/>
</dbReference>
<feature type="compositionally biased region" description="Low complexity" evidence="1">
    <location>
        <begin position="576"/>
        <end position="589"/>
    </location>
</feature>
<name>A0A167FWM2_9HYPO</name>
<organism evidence="2 3">
    <name type="scientific">Beauveria brongniartii RCEF 3172</name>
    <dbReference type="NCBI Taxonomy" id="1081107"/>
    <lineage>
        <taxon>Eukaryota</taxon>
        <taxon>Fungi</taxon>
        <taxon>Dikarya</taxon>
        <taxon>Ascomycota</taxon>
        <taxon>Pezizomycotina</taxon>
        <taxon>Sordariomycetes</taxon>
        <taxon>Hypocreomycetidae</taxon>
        <taxon>Hypocreales</taxon>
        <taxon>Cordycipitaceae</taxon>
        <taxon>Beauveria</taxon>
        <taxon>Beauveria brongniartii</taxon>
    </lineage>
</organism>
<feature type="region of interest" description="Disordered" evidence="1">
    <location>
        <begin position="434"/>
        <end position="660"/>
    </location>
</feature>
<dbReference type="Gene3D" id="6.20.250.70">
    <property type="match status" value="1"/>
</dbReference>
<dbReference type="InterPro" id="IPR053263">
    <property type="entry name" value="Euk_RPA34_RNAP_subunit"/>
</dbReference>
<feature type="compositionally biased region" description="Polar residues" evidence="1">
    <location>
        <begin position="246"/>
        <end position="260"/>
    </location>
</feature>
<dbReference type="Proteomes" id="UP000076863">
    <property type="component" value="Unassembled WGS sequence"/>
</dbReference>
<dbReference type="GO" id="GO:0006360">
    <property type="term" value="P:transcription by RNA polymerase I"/>
    <property type="evidence" value="ECO:0007669"/>
    <property type="project" value="InterPro"/>
</dbReference>
<dbReference type="AlphaFoldDB" id="A0A167FWM2"/>
<proteinExistence type="predicted"/>